<evidence type="ECO:0000313" key="3">
    <source>
        <dbReference type="Proteomes" id="UP000824120"/>
    </source>
</evidence>
<dbReference type="AlphaFoldDB" id="A0A9J5YNH9"/>
<accession>A0A9J5YNH9</accession>
<keyword evidence="3" id="KW-1185">Reference proteome</keyword>
<feature type="region of interest" description="Disordered" evidence="1">
    <location>
        <begin position="1"/>
        <end position="20"/>
    </location>
</feature>
<sequence>MDKFLIKKPRSSSDLSVSSHVAPEAQRETITSSSSNVDCILGVGSLKRDPEKEKLLTYDGTNKIGSNLVSCLFACKVGFDFACCYGKCGKSILLNEAHQK</sequence>
<organism evidence="2 3">
    <name type="scientific">Solanum commersonii</name>
    <name type="common">Commerson's wild potato</name>
    <name type="synonym">Commerson's nightshade</name>
    <dbReference type="NCBI Taxonomy" id="4109"/>
    <lineage>
        <taxon>Eukaryota</taxon>
        <taxon>Viridiplantae</taxon>
        <taxon>Streptophyta</taxon>
        <taxon>Embryophyta</taxon>
        <taxon>Tracheophyta</taxon>
        <taxon>Spermatophyta</taxon>
        <taxon>Magnoliopsida</taxon>
        <taxon>eudicotyledons</taxon>
        <taxon>Gunneridae</taxon>
        <taxon>Pentapetalae</taxon>
        <taxon>asterids</taxon>
        <taxon>lamiids</taxon>
        <taxon>Solanales</taxon>
        <taxon>Solanaceae</taxon>
        <taxon>Solanoideae</taxon>
        <taxon>Solaneae</taxon>
        <taxon>Solanum</taxon>
    </lineage>
</organism>
<comment type="caution">
    <text evidence="2">The sequence shown here is derived from an EMBL/GenBank/DDBJ whole genome shotgun (WGS) entry which is preliminary data.</text>
</comment>
<evidence type="ECO:0000313" key="2">
    <source>
        <dbReference type="EMBL" id="KAG5600676.1"/>
    </source>
</evidence>
<dbReference type="EMBL" id="JACXVP010000006">
    <property type="protein sequence ID" value="KAG5600676.1"/>
    <property type="molecule type" value="Genomic_DNA"/>
</dbReference>
<evidence type="ECO:0000256" key="1">
    <source>
        <dbReference type="SAM" id="MobiDB-lite"/>
    </source>
</evidence>
<name>A0A9J5YNH9_SOLCO</name>
<gene>
    <name evidence="2" type="ORF">H5410_032046</name>
</gene>
<protein>
    <submittedName>
        <fullName evidence="2">Uncharacterized protein</fullName>
    </submittedName>
</protein>
<proteinExistence type="predicted"/>
<dbReference type="Proteomes" id="UP000824120">
    <property type="component" value="Chromosome 6"/>
</dbReference>
<reference evidence="2 3" key="1">
    <citation type="submission" date="2020-09" db="EMBL/GenBank/DDBJ databases">
        <title>De no assembly of potato wild relative species, Solanum commersonii.</title>
        <authorList>
            <person name="Cho K."/>
        </authorList>
    </citation>
    <scope>NUCLEOTIDE SEQUENCE [LARGE SCALE GENOMIC DNA]</scope>
    <source>
        <strain evidence="2">LZ3.2</strain>
        <tissue evidence="2">Leaf</tissue>
    </source>
</reference>
<feature type="compositionally biased region" description="Basic residues" evidence="1">
    <location>
        <begin position="1"/>
        <end position="10"/>
    </location>
</feature>